<dbReference type="Proteomes" id="UP000027195">
    <property type="component" value="Unassembled WGS sequence"/>
</dbReference>
<dbReference type="EMBL" id="KL198036">
    <property type="protein sequence ID" value="KDQ14642.1"/>
    <property type="molecule type" value="Genomic_DNA"/>
</dbReference>
<reference evidence="2" key="1">
    <citation type="journal article" date="2014" name="Proc. Natl. Acad. Sci. U.S.A.">
        <title>Extensive sampling of basidiomycete genomes demonstrates inadequacy of the white-rot/brown-rot paradigm for wood decay fungi.</title>
        <authorList>
            <person name="Riley R."/>
            <person name="Salamov A.A."/>
            <person name="Brown D.W."/>
            <person name="Nagy L.G."/>
            <person name="Floudas D."/>
            <person name="Held B.W."/>
            <person name="Levasseur A."/>
            <person name="Lombard V."/>
            <person name="Morin E."/>
            <person name="Otillar R."/>
            <person name="Lindquist E.A."/>
            <person name="Sun H."/>
            <person name="LaButti K.M."/>
            <person name="Schmutz J."/>
            <person name="Jabbour D."/>
            <person name="Luo H."/>
            <person name="Baker S.E."/>
            <person name="Pisabarro A.G."/>
            <person name="Walton J.D."/>
            <person name="Blanchette R.A."/>
            <person name="Henrissat B."/>
            <person name="Martin F."/>
            <person name="Cullen D."/>
            <person name="Hibbett D.S."/>
            <person name="Grigoriev I.V."/>
        </authorList>
    </citation>
    <scope>NUCLEOTIDE SEQUENCE [LARGE SCALE GENOMIC DNA]</scope>
    <source>
        <strain evidence="2">FD-172 SS1</strain>
    </source>
</reference>
<protein>
    <submittedName>
        <fullName evidence="1">Uncharacterized protein</fullName>
    </submittedName>
</protein>
<name>A0A067MRZ0_BOTB1</name>
<sequence>MVHLLVSNLIALGPPAMPAGYDPPTQAQGTSLIDFWHLNFMFLAVCSNANLHLWISTKSHLCIDKLGANTPNQRFERDNCGTTCDIACTTPHRSTAHADHQVREHTPNKNTPTLAMWRCDIGH</sequence>
<accession>A0A067MRZ0</accession>
<evidence type="ECO:0000313" key="2">
    <source>
        <dbReference type="Proteomes" id="UP000027195"/>
    </source>
</evidence>
<organism evidence="1 2">
    <name type="scientific">Botryobasidium botryosum (strain FD-172 SS1)</name>
    <dbReference type="NCBI Taxonomy" id="930990"/>
    <lineage>
        <taxon>Eukaryota</taxon>
        <taxon>Fungi</taxon>
        <taxon>Dikarya</taxon>
        <taxon>Basidiomycota</taxon>
        <taxon>Agaricomycotina</taxon>
        <taxon>Agaricomycetes</taxon>
        <taxon>Cantharellales</taxon>
        <taxon>Botryobasidiaceae</taxon>
        <taxon>Botryobasidium</taxon>
    </lineage>
</organism>
<proteinExistence type="predicted"/>
<dbReference type="HOGENOM" id="CLU_2014887_0_0_1"/>
<dbReference type="AlphaFoldDB" id="A0A067MRZ0"/>
<keyword evidence="2" id="KW-1185">Reference proteome</keyword>
<dbReference type="InParanoid" id="A0A067MRZ0"/>
<evidence type="ECO:0000313" key="1">
    <source>
        <dbReference type="EMBL" id="KDQ14642.1"/>
    </source>
</evidence>
<gene>
    <name evidence="1" type="ORF">BOTBODRAFT_32399</name>
</gene>